<dbReference type="InterPro" id="IPR002213">
    <property type="entry name" value="UDP_glucos_trans"/>
</dbReference>
<evidence type="ECO:0000256" key="2">
    <source>
        <dbReference type="ARBA" id="ARBA00022679"/>
    </source>
</evidence>
<comment type="caution">
    <text evidence="4">The sequence shown here is derived from an EMBL/GenBank/DDBJ whole genome shotgun (WGS) entry which is preliminary data.</text>
</comment>
<dbReference type="InterPro" id="IPR010610">
    <property type="entry name" value="EryCIII-like_C"/>
</dbReference>
<keyword evidence="5" id="KW-1185">Reference proteome</keyword>
<organism evidence="4 5">
    <name type="scientific">Lachnellula suecica</name>
    <dbReference type="NCBI Taxonomy" id="602035"/>
    <lineage>
        <taxon>Eukaryota</taxon>
        <taxon>Fungi</taxon>
        <taxon>Dikarya</taxon>
        <taxon>Ascomycota</taxon>
        <taxon>Pezizomycotina</taxon>
        <taxon>Leotiomycetes</taxon>
        <taxon>Helotiales</taxon>
        <taxon>Lachnaceae</taxon>
        <taxon>Lachnellula</taxon>
    </lineage>
</organism>
<gene>
    <name evidence="4" type="primary">ugtA1_2</name>
    <name evidence="4" type="ORF">LSUE1_G007233</name>
</gene>
<name>A0A8T9C610_9HELO</name>
<dbReference type="GO" id="GO:0008194">
    <property type="term" value="F:UDP-glycosyltransferase activity"/>
    <property type="evidence" value="ECO:0007669"/>
    <property type="project" value="InterPro"/>
</dbReference>
<evidence type="ECO:0000256" key="1">
    <source>
        <dbReference type="ARBA" id="ARBA00022676"/>
    </source>
</evidence>
<proteinExistence type="predicted"/>
<keyword evidence="2" id="KW-0808">Transferase</keyword>
<protein>
    <submittedName>
        <fullName evidence="4">UDP-glucosyltransferase A1</fullName>
    </submittedName>
</protein>
<sequence length="451" mass="48639">MAASARPLVVLGCTPAYSHVQPIKAIAKALISRGYEITAVSSSHFQKIFEEIGCGYIAIEGYGDFYDGDFETKWPARNSLPLGPERFAHDMENTFVRSIPDQFAAIQKAIKMLKEKYPGRPVVQLNESMFMGSLPIIKGARGVKPDGTLAIGITAMALSSVDTAPYGPGLPPPSSAGEVAQYQAMGQQIQTMFFKKPREVFMEIVKELGVNIDDDDFSPDALYLWPDRFLQMCTPSAEYPRSDAPKSIRFTGGLPKGSKEGVSEEPAWWDEVVDNPLKKDIVFVCQGTVSPNYADTIIPTMEALRDRPNTLLIAALGVRGAKLDPSIPVPDNVRIADYLPFDDILAHSSVFVTNGGYGAFQHSISNGTPMVVAGSGEDKPEICARAEFAGVALNLRTGTPTSEALRAAVDAVASDPKYREAAQKLEAEMATFDPIGVVAANIEELAAGIKA</sequence>
<evidence type="ECO:0000313" key="5">
    <source>
        <dbReference type="Proteomes" id="UP000469558"/>
    </source>
</evidence>
<dbReference type="OrthoDB" id="5835829at2759"/>
<dbReference type="PANTHER" id="PTHR48043">
    <property type="entry name" value="EG:EG0003.4 PROTEIN-RELATED"/>
    <property type="match status" value="1"/>
</dbReference>
<accession>A0A8T9C610</accession>
<dbReference type="AlphaFoldDB" id="A0A8T9C610"/>
<dbReference type="Proteomes" id="UP000469558">
    <property type="component" value="Unassembled WGS sequence"/>
</dbReference>
<dbReference type="EMBL" id="QGMK01000978">
    <property type="protein sequence ID" value="TVY75687.1"/>
    <property type="molecule type" value="Genomic_DNA"/>
</dbReference>
<dbReference type="PANTHER" id="PTHR48043:SF145">
    <property type="entry name" value="FI06409P-RELATED"/>
    <property type="match status" value="1"/>
</dbReference>
<dbReference type="CDD" id="cd03784">
    <property type="entry name" value="GT1_Gtf-like"/>
    <property type="match status" value="1"/>
</dbReference>
<keyword evidence="1" id="KW-0328">Glycosyltransferase</keyword>
<evidence type="ECO:0000259" key="3">
    <source>
        <dbReference type="Pfam" id="PF06722"/>
    </source>
</evidence>
<feature type="domain" description="Erythromycin biosynthesis protein CIII-like C-terminal" evidence="3">
    <location>
        <begin position="328"/>
        <end position="432"/>
    </location>
</feature>
<dbReference type="SUPFAM" id="SSF53756">
    <property type="entry name" value="UDP-Glycosyltransferase/glycogen phosphorylase"/>
    <property type="match status" value="1"/>
</dbReference>
<evidence type="ECO:0000313" key="4">
    <source>
        <dbReference type="EMBL" id="TVY75687.1"/>
    </source>
</evidence>
<dbReference type="Gene3D" id="3.40.50.2000">
    <property type="entry name" value="Glycogen Phosphorylase B"/>
    <property type="match status" value="2"/>
</dbReference>
<dbReference type="GO" id="GO:0016758">
    <property type="term" value="F:hexosyltransferase activity"/>
    <property type="evidence" value="ECO:0007669"/>
    <property type="project" value="UniProtKB-ARBA"/>
</dbReference>
<dbReference type="InterPro" id="IPR050271">
    <property type="entry name" value="UDP-glycosyltransferase"/>
</dbReference>
<dbReference type="Pfam" id="PF06722">
    <property type="entry name" value="EryCIII-like_C"/>
    <property type="match status" value="1"/>
</dbReference>
<reference evidence="4 5" key="1">
    <citation type="submission" date="2018-05" db="EMBL/GenBank/DDBJ databases">
        <title>Genome sequencing and assembly of the regulated plant pathogen Lachnellula willkommii and related sister species for the development of diagnostic species identification markers.</title>
        <authorList>
            <person name="Giroux E."/>
            <person name="Bilodeau G."/>
        </authorList>
    </citation>
    <scope>NUCLEOTIDE SEQUENCE [LARGE SCALE GENOMIC DNA]</scope>
    <source>
        <strain evidence="4 5">CBS 268.59</strain>
    </source>
</reference>